<name>M8BLI5_AEGTA</name>
<protein>
    <submittedName>
        <fullName evidence="1">Uncharacterized protein</fullName>
    </submittedName>
</protein>
<evidence type="ECO:0000313" key="1">
    <source>
        <dbReference type="EnsemblPlants" id="EMT25830"/>
    </source>
</evidence>
<sequence length="329" mass="36026">MASGRSDPHHHSGDGVAKELLQQNNLEVSPPLLRLDSRTAVAGGSCVIRGFAQLCGHDFYKDFCDLFSMLISKLDPFPRMWLGQLIDLASFDDESSGAAPSCSSTSTVEVGFSSRCHLPLCGSARGSAMRRRLADQASPNPQLDEASSRRASSSWLLLHPTQARPGVSLQHHHQDTYGNTRRGEKSLISKLNIFPGMWLVGQVLEGEGGHHRPGALHGQGGRVMDTTVPEHANILQALHRRASSSNSWGSCRISLSWVMESAAIMAIPLANGGGKRLDWQDFISIITLLVNKHLLRLPCQRRVRPPAPSSTRLRHTCQWVIWVEDLAVA</sequence>
<dbReference type="AlphaFoldDB" id="M8BLI5"/>
<accession>M8BLI5</accession>
<organism evidence="1">
    <name type="scientific">Aegilops tauschii</name>
    <name type="common">Tausch's goatgrass</name>
    <name type="synonym">Aegilops squarrosa</name>
    <dbReference type="NCBI Taxonomy" id="37682"/>
    <lineage>
        <taxon>Eukaryota</taxon>
        <taxon>Viridiplantae</taxon>
        <taxon>Streptophyta</taxon>
        <taxon>Embryophyta</taxon>
        <taxon>Tracheophyta</taxon>
        <taxon>Spermatophyta</taxon>
        <taxon>Magnoliopsida</taxon>
        <taxon>Liliopsida</taxon>
        <taxon>Poales</taxon>
        <taxon>Poaceae</taxon>
        <taxon>BOP clade</taxon>
        <taxon>Pooideae</taxon>
        <taxon>Triticodae</taxon>
        <taxon>Triticeae</taxon>
        <taxon>Triticinae</taxon>
        <taxon>Aegilops</taxon>
    </lineage>
</organism>
<dbReference type="EnsemblPlants" id="EMT25830">
    <property type="protein sequence ID" value="EMT25830"/>
    <property type="gene ID" value="F775_24549"/>
</dbReference>
<dbReference type="Gene3D" id="1.20.1110.10">
    <property type="entry name" value="Calcium-transporting ATPase, transmembrane domain"/>
    <property type="match status" value="1"/>
</dbReference>
<reference evidence="1" key="1">
    <citation type="submission" date="2015-06" db="UniProtKB">
        <authorList>
            <consortium name="EnsemblPlants"/>
        </authorList>
    </citation>
    <scope>IDENTIFICATION</scope>
</reference>
<proteinExistence type="predicted"/>